<dbReference type="SUPFAM" id="SSF48295">
    <property type="entry name" value="TrpR-like"/>
    <property type="match status" value="1"/>
</dbReference>
<evidence type="ECO:0008006" key="3">
    <source>
        <dbReference type="Google" id="ProtNLM"/>
    </source>
</evidence>
<protein>
    <recommendedName>
        <fullName evidence="3">Transposase</fullName>
    </recommendedName>
</protein>
<dbReference type="Proteomes" id="UP000216361">
    <property type="component" value="Unassembled WGS sequence"/>
</dbReference>
<dbReference type="GO" id="GO:0006313">
    <property type="term" value="P:DNA transposition"/>
    <property type="evidence" value="ECO:0007669"/>
    <property type="project" value="InterPro"/>
</dbReference>
<dbReference type="GO" id="GO:0043565">
    <property type="term" value="F:sequence-specific DNA binding"/>
    <property type="evidence" value="ECO:0007669"/>
    <property type="project" value="InterPro"/>
</dbReference>
<name>A0A255XQK6_9PROT</name>
<sequence length="134" mass="14354">MGVPLEVRTESALLGEVLRRGSGHRRWPDDVKGRIVAETLVPGVLVREVAARYGLKPNHISEWRARARRGLLAVPELSGAAFVPVVMTPPPEVPEPAASGASIEIVVGDVTVRVENTASVERVAALVAALRRRA</sequence>
<dbReference type="GO" id="GO:0004803">
    <property type="term" value="F:transposase activity"/>
    <property type="evidence" value="ECO:0007669"/>
    <property type="project" value="InterPro"/>
</dbReference>
<dbReference type="Pfam" id="PF01527">
    <property type="entry name" value="HTH_Tnp_1"/>
    <property type="match status" value="1"/>
</dbReference>
<organism evidence="1 2">
    <name type="scientific">Elstera cyanobacteriorum</name>
    <dbReference type="NCBI Taxonomy" id="2022747"/>
    <lineage>
        <taxon>Bacteria</taxon>
        <taxon>Pseudomonadati</taxon>
        <taxon>Pseudomonadota</taxon>
        <taxon>Alphaproteobacteria</taxon>
        <taxon>Rhodospirillales</taxon>
        <taxon>Rhodospirillaceae</taxon>
        <taxon>Elstera</taxon>
    </lineage>
</organism>
<gene>
    <name evidence="1" type="ORF">CHR90_07560</name>
</gene>
<proteinExistence type="predicted"/>
<comment type="caution">
    <text evidence="1">The sequence shown here is derived from an EMBL/GenBank/DDBJ whole genome shotgun (WGS) entry which is preliminary data.</text>
</comment>
<dbReference type="AlphaFoldDB" id="A0A255XQK6"/>
<dbReference type="PANTHER" id="PTHR37936">
    <property type="entry name" value="TRANSPOSASE INSC FOR INSERTION ELEMENT IS2A-RELATED"/>
    <property type="match status" value="1"/>
</dbReference>
<evidence type="ECO:0000313" key="1">
    <source>
        <dbReference type="EMBL" id="OYQ19287.1"/>
    </source>
</evidence>
<reference evidence="1 2" key="1">
    <citation type="submission" date="2017-07" db="EMBL/GenBank/DDBJ databases">
        <title>Elstera cyanobacteriorum sp. nov., a novel bacterium isolated from cyanobacterial aggregates in a eutrophic lake.</title>
        <authorList>
            <person name="Cai H."/>
        </authorList>
    </citation>
    <scope>NUCLEOTIDE SEQUENCE [LARGE SCALE GENOMIC DNA]</scope>
    <source>
        <strain evidence="1 2">TH019</strain>
    </source>
</reference>
<dbReference type="InterPro" id="IPR002514">
    <property type="entry name" value="Transposase_8"/>
</dbReference>
<dbReference type="InterPro" id="IPR010921">
    <property type="entry name" value="Trp_repressor/repl_initiator"/>
</dbReference>
<dbReference type="PANTHER" id="PTHR37936:SF3">
    <property type="entry name" value="TRANSPOSASE INSC FOR INSERTION ELEMENT IS2A-RELATED"/>
    <property type="match status" value="1"/>
</dbReference>
<accession>A0A255XQK6</accession>
<dbReference type="RefSeq" id="WP_094408391.1">
    <property type="nucleotide sequence ID" value="NZ_BMJZ01000004.1"/>
</dbReference>
<dbReference type="NCBIfam" id="NF047595">
    <property type="entry name" value="IS66_ISRel24_TnpA"/>
    <property type="match status" value="1"/>
</dbReference>
<dbReference type="EMBL" id="NOXS01000031">
    <property type="protein sequence ID" value="OYQ19287.1"/>
    <property type="molecule type" value="Genomic_DNA"/>
</dbReference>
<evidence type="ECO:0000313" key="2">
    <source>
        <dbReference type="Proteomes" id="UP000216361"/>
    </source>
</evidence>
<dbReference type="OrthoDB" id="7219132at2"/>
<keyword evidence="2" id="KW-1185">Reference proteome</keyword>